<evidence type="ECO:0000313" key="2">
    <source>
        <dbReference type="Proteomes" id="UP000030322"/>
    </source>
</evidence>
<dbReference type="KEGG" id="vg:24623254"/>
<gene>
    <name evidence="1" type="ORF">NW77_127</name>
</gene>
<dbReference type="OrthoDB" id="4696at10239"/>
<dbReference type="Proteomes" id="UP000030322">
    <property type="component" value="Segment"/>
</dbReference>
<organism evidence="1 2">
    <name type="scientific">Erwinia phage phiEa2809</name>
    <dbReference type="NCBI Taxonomy" id="1564096"/>
    <lineage>
        <taxon>Viruses</taxon>
        <taxon>Duplodnaviria</taxon>
        <taxon>Heunggongvirae</taxon>
        <taxon>Uroviricota</taxon>
        <taxon>Caudoviricetes</taxon>
        <taxon>Pantevenvirales</taxon>
        <taxon>Ackermannviridae</taxon>
        <taxon>Nezavisimistyvirus</taxon>
        <taxon>Nezavisimistyvirus Ea2809</taxon>
    </lineage>
</organism>
<dbReference type="GeneID" id="24623254"/>
<proteinExistence type="predicted"/>
<dbReference type="Pfam" id="PF23786">
    <property type="entry name" value="Baseplate_wedge"/>
    <property type="match status" value="1"/>
</dbReference>
<accession>A0A0A0YSY8</accession>
<dbReference type="EMBL" id="KP037007">
    <property type="protein sequence ID" value="AIX13135.1"/>
    <property type="molecule type" value="Genomic_DNA"/>
</dbReference>
<reference evidence="1 2" key="1">
    <citation type="submission" date="2014-10" db="EMBL/GenBank/DDBJ databases">
        <title>Characterization of a new ViI-like Erwinia amylovora bacteriophage.</title>
        <authorList>
            <person name="Lagonenko A.L."/>
            <person name="Valentovich L.N."/>
        </authorList>
    </citation>
    <scope>NUCLEOTIDE SEQUENCE [LARGE SCALE GENOMIC DNA]</scope>
</reference>
<protein>
    <submittedName>
        <fullName evidence="1">Putative baseplate wedge subunit</fullName>
    </submittedName>
</protein>
<sequence>MSIALNDGSNGTRYDVPLYFLEEYPKFIEFMDVFYNWLYNQQGFTAAEIEDYIKNSSDWLDPFTTDSPLEQLIAIKSQKAPGRQIKNHLEDHYLVRGFEKAFSLDAELLDVDGRPLFGEVNHDTQIDNWYDSFGFQRTADKAFQNFARFADKNGERFITSNGDNFSVYVADTKRRTLDHVRWLKLLKHIYRIRGSKKAIELFFWIYFGCPIQVKYPKEEIGGLDDNFDLDGTVGMRDDYYYDEYSYVITVPGDVSQFEGVFNKVFREHFHPAGFTVFLESSRG</sequence>
<dbReference type="InterPro" id="IPR057083">
    <property type="entry name" value="Baseplate_wedge"/>
</dbReference>
<name>A0A0A0YSY8_9CAUD</name>
<dbReference type="RefSeq" id="YP_009147639.1">
    <property type="nucleotide sequence ID" value="NC_027340.1"/>
</dbReference>
<evidence type="ECO:0000313" key="1">
    <source>
        <dbReference type="EMBL" id="AIX13135.1"/>
    </source>
</evidence>
<keyword evidence="2" id="KW-1185">Reference proteome</keyword>